<dbReference type="RefSeq" id="WP_353304196.1">
    <property type="nucleotide sequence ID" value="NZ_BAABWN010000014.1"/>
</dbReference>
<keyword evidence="4 6" id="KW-0520">NAD</keyword>
<feature type="binding site" evidence="6">
    <location>
        <position position="175"/>
    </location>
    <ligand>
        <name>NAD(+)</name>
        <dbReference type="ChEBI" id="CHEBI:57540"/>
    </ligand>
</feature>
<keyword evidence="3 6" id="KW-0521">NADP</keyword>
<comment type="similarity">
    <text evidence="6">Belongs to the NAD kinase family.</text>
</comment>
<evidence type="ECO:0000313" key="8">
    <source>
        <dbReference type="Proteomes" id="UP001465153"/>
    </source>
</evidence>
<keyword evidence="8" id="KW-1185">Reference proteome</keyword>
<evidence type="ECO:0000256" key="4">
    <source>
        <dbReference type="ARBA" id="ARBA00023027"/>
    </source>
</evidence>
<evidence type="ECO:0000256" key="2">
    <source>
        <dbReference type="ARBA" id="ARBA00022777"/>
    </source>
</evidence>
<comment type="cofactor">
    <cofactor evidence="6">
        <name>a divalent metal cation</name>
        <dbReference type="ChEBI" id="CHEBI:60240"/>
    </cofactor>
</comment>
<dbReference type="InterPro" id="IPR017437">
    <property type="entry name" value="ATP-NAD_kinase_PpnK-typ_C"/>
</dbReference>
<dbReference type="HAMAP" id="MF_00361">
    <property type="entry name" value="NAD_kinase"/>
    <property type="match status" value="1"/>
</dbReference>
<dbReference type="GO" id="GO:0016301">
    <property type="term" value="F:kinase activity"/>
    <property type="evidence" value="ECO:0007669"/>
    <property type="project" value="UniProtKB-KW"/>
</dbReference>
<feature type="binding site" evidence="6">
    <location>
        <begin position="188"/>
        <end position="193"/>
    </location>
    <ligand>
        <name>NAD(+)</name>
        <dbReference type="ChEBI" id="CHEBI:57540"/>
    </ligand>
</feature>
<comment type="function">
    <text evidence="6">Involved in the regulation of the intracellular balance of NAD and NADP, and is a key enzyme in the biosynthesis of NADP. Catalyzes specifically the phosphorylation on 2'-hydroxyl of the adenosine moiety of NAD to yield NADP.</text>
</comment>
<evidence type="ECO:0000256" key="3">
    <source>
        <dbReference type="ARBA" id="ARBA00022857"/>
    </source>
</evidence>
<feature type="binding site" evidence="6">
    <location>
        <begin position="73"/>
        <end position="74"/>
    </location>
    <ligand>
        <name>NAD(+)</name>
        <dbReference type="ChEBI" id="CHEBI:57540"/>
    </ligand>
</feature>
<proteinExistence type="inferred from homology"/>
<feature type="binding site" evidence="6">
    <location>
        <position position="158"/>
    </location>
    <ligand>
        <name>NAD(+)</name>
        <dbReference type="ChEBI" id="CHEBI:57540"/>
    </ligand>
</feature>
<gene>
    <name evidence="6" type="primary">nadK</name>
    <name evidence="7" type="ORF">NBRC116591_35530</name>
</gene>
<dbReference type="InterPro" id="IPR002504">
    <property type="entry name" value="NADK"/>
</dbReference>
<protein>
    <recommendedName>
        <fullName evidence="6">NAD kinase</fullName>
        <ecNumber evidence="6">2.7.1.23</ecNumber>
    </recommendedName>
    <alternativeName>
        <fullName evidence="6">ATP-dependent NAD kinase</fullName>
    </alternativeName>
</protein>
<organism evidence="7 8">
    <name type="scientific">Sessilibacter corallicola</name>
    <dbReference type="NCBI Taxonomy" id="2904075"/>
    <lineage>
        <taxon>Bacteria</taxon>
        <taxon>Pseudomonadati</taxon>
        <taxon>Pseudomonadota</taxon>
        <taxon>Gammaproteobacteria</taxon>
        <taxon>Cellvibrionales</taxon>
        <taxon>Cellvibrionaceae</taxon>
        <taxon>Sessilibacter</taxon>
    </lineage>
</organism>
<sequence length="302" mass="32541">MKQAFKTIGLIGRPGSELAAQTVARLYQFLKSNGFESVLDSDTASSVVNLEAKHVDKQSLGAVVDLVIVVGGDGSLLGAARAVCDHGTPLLGINRGRLGFLTDISPAEIEQEVSAVLNGEYECESRFLLEMDVVRDGEVISRGTALNDVVLHPGKFIRMIQFELYVDDTFVYSQRSDGIIISTPTGSTAYALSGGGPLMHPKLDAIELVPINPHTLSSRPMIISGQSSLRLIVGSENTAFPHITCDGQAHVVTQPGDEVRVSKKANQLTLVHPANHDFYETCRRKLGWGSHIPTDSFASDDE</sequence>
<dbReference type="Gene3D" id="3.40.50.10330">
    <property type="entry name" value="Probable inorganic polyphosphate/atp-NAD kinase, domain 1"/>
    <property type="match status" value="1"/>
</dbReference>
<keyword evidence="6" id="KW-0547">Nucleotide-binding</keyword>
<keyword evidence="6" id="KW-0963">Cytoplasm</keyword>
<keyword evidence="6" id="KW-0067">ATP-binding</keyword>
<feature type="binding site" evidence="6">
    <location>
        <position position="248"/>
    </location>
    <ligand>
        <name>NAD(+)</name>
        <dbReference type="ChEBI" id="CHEBI:57540"/>
    </ligand>
</feature>
<reference evidence="7 8" key="1">
    <citation type="submission" date="2024-04" db="EMBL/GenBank/DDBJ databases">
        <title>Draft genome sequence of Sessilibacter corallicola NBRC 116591.</title>
        <authorList>
            <person name="Miyakawa T."/>
            <person name="Kusuya Y."/>
            <person name="Miura T."/>
        </authorList>
    </citation>
    <scope>NUCLEOTIDE SEQUENCE [LARGE SCALE GENOMIC DNA]</scope>
    <source>
        <strain evidence="7 8">KU-00831-HH</strain>
    </source>
</reference>
<dbReference type="EC" id="2.7.1.23" evidence="6"/>
<comment type="caution">
    <text evidence="7">The sequence shown here is derived from an EMBL/GenBank/DDBJ whole genome shotgun (WGS) entry which is preliminary data.</text>
</comment>
<evidence type="ECO:0000256" key="1">
    <source>
        <dbReference type="ARBA" id="ARBA00022679"/>
    </source>
</evidence>
<evidence type="ECO:0000256" key="6">
    <source>
        <dbReference type="HAMAP-Rule" id="MF_00361"/>
    </source>
</evidence>
<dbReference type="InterPro" id="IPR017438">
    <property type="entry name" value="ATP-NAD_kinase_N"/>
</dbReference>
<keyword evidence="1 6" id="KW-0808">Transferase</keyword>
<comment type="caution">
    <text evidence="6">Lacks conserved residue(s) required for the propagation of feature annotation.</text>
</comment>
<dbReference type="Gene3D" id="2.60.200.30">
    <property type="entry name" value="Probable inorganic polyphosphate/atp-NAD kinase, domain 2"/>
    <property type="match status" value="1"/>
</dbReference>
<comment type="subcellular location">
    <subcellularLocation>
        <location evidence="6">Cytoplasm</location>
    </subcellularLocation>
</comment>
<accession>A0ABQ0ADT9</accession>
<dbReference type="PANTHER" id="PTHR20275:SF0">
    <property type="entry name" value="NAD KINASE"/>
    <property type="match status" value="1"/>
</dbReference>
<dbReference type="Pfam" id="PF20143">
    <property type="entry name" value="NAD_kinase_C"/>
    <property type="match status" value="1"/>
</dbReference>
<name>A0ABQ0ADT9_9GAMM</name>
<keyword evidence="2 6" id="KW-0418">Kinase</keyword>
<dbReference type="PANTHER" id="PTHR20275">
    <property type="entry name" value="NAD KINASE"/>
    <property type="match status" value="1"/>
</dbReference>
<dbReference type="Pfam" id="PF01513">
    <property type="entry name" value="NAD_kinase"/>
    <property type="match status" value="1"/>
</dbReference>
<dbReference type="EMBL" id="BAABWN010000014">
    <property type="protein sequence ID" value="GAA6169742.1"/>
    <property type="molecule type" value="Genomic_DNA"/>
</dbReference>
<feature type="binding site" evidence="6">
    <location>
        <begin position="147"/>
        <end position="148"/>
    </location>
    <ligand>
        <name>NAD(+)</name>
        <dbReference type="ChEBI" id="CHEBI:57540"/>
    </ligand>
</feature>
<feature type="active site" description="Proton acceptor" evidence="6">
    <location>
        <position position="73"/>
    </location>
</feature>
<evidence type="ECO:0000313" key="7">
    <source>
        <dbReference type="EMBL" id="GAA6169742.1"/>
    </source>
</evidence>
<feature type="binding site" evidence="6">
    <location>
        <position position="177"/>
    </location>
    <ligand>
        <name>NAD(+)</name>
        <dbReference type="ChEBI" id="CHEBI:57540"/>
    </ligand>
</feature>
<evidence type="ECO:0000256" key="5">
    <source>
        <dbReference type="ARBA" id="ARBA00047925"/>
    </source>
</evidence>
<dbReference type="SUPFAM" id="SSF111331">
    <property type="entry name" value="NAD kinase/diacylglycerol kinase-like"/>
    <property type="match status" value="1"/>
</dbReference>
<dbReference type="Proteomes" id="UP001465153">
    <property type="component" value="Unassembled WGS sequence"/>
</dbReference>
<dbReference type="InterPro" id="IPR016064">
    <property type="entry name" value="NAD/diacylglycerol_kinase_sf"/>
</dbReference>
<dbReference type="NCBIfam" id="NF002306">
    <property type="entry name" value="PRK01231.1"/>
    <property type="match status" value="1"/>
</dbReference>
<dbReference type="CDD" id="cd01653">
    <property type="entry name" value="GATase1"/>
    <property type="match status" value="1"/>
</dbReference>
<comment type="catalytic activity">
    <reaction evidence="5 6">
        <text>NAD(+) + ATP = ADP + NADP(+) + H(+)</text>
        <dbReference type="Rhea" id="RHEA:18629"/>
        <dbReference type="ChEBI" id="CHEBI:15378"/>
        <dbReference type="ChEBI" id="CHEBI:30616"/>
        <dbReference type="ChEBI" id="CHEBI:57540"/>
        <dbReference type="ChEBI" id="CHEBI:58349"/>
        <dbReference type="ChEBI" id="CHEBI:456216"/>
        <dbReference type="EC" id="2.7.1.23"/>
    </reaction>
</comment>